<sequence length="91" mass="9856">MSVQDPPVTPSAAVVVEAGDEPWARIRPLLDRRCAELPADGLLEVRLHGLDTLAELVAWCAAHQHLQAELDPGGTVVRLRTAPHPTPRRTA</sequence>
<name>A0A2A9ESJ2_9MICO</name>
<evidence type="ECO:0008006" key="3">
    <source>
        <dbReference type="Google" id="ProtNLM"/>
    </source>
</evidence>
<dbReference type="Proteomes" id="UP000224130">
    <property type="component" value="Unassembled WGS sequence"/>
</dbReference>
<dbReference type="EMBL" id="PDJJ01000001">
    <property type="protein sequence ID" value="PFG41723.1"/>
    <property type="molecule type" value="Genomic_DNA"/>
</dbReference>
<dbReference type="AlphaFoldDB" id="A0A2A9ESJ2"/>
<evidence type="ECO:0000313" key="1">
    <source>
        <dbReference type="EMBL" id="PFG41723.1"/>
    </source>
</evidence>
<organism evidence="1 2">
    <name type="scientific">Isoptericola jiangsuensis</name>
    <dbReference type="NCBI Taxonomy" id="548579"/>
    <lineage>
        <taxon>Bacteria</taxon>
        <taxon>Bacillati</taxon>
        <taxon>Actinomycetota</taxon>
        <taxon>Actinomycetes</taxon>
        <taxon>Micrococcales</taxon>
        <taxon>Promicromonosporaceae</taxon>
        <taxon>Isoptericola</taxon>
    </lineage>
</organism>
<accession>A0A2A9ESJ2</accession>
<dbReference type="RefSeq" id="WP_098462341.1">
    <property type="nucleotide sequence ID" value="NZ_PDJJ01000001.1"/>
</dbReference>
<protein>
    <recommendedName>
        <fullName evidence="3">Sulfurtransferase TusA family protein</fullName>
    </recommendedName>
</protein>
<comment type="caution">
    <text evidence="1">The sequence shown here is derived from an EMBL/GenBank/DDBJ whole genome shotgun (WGS) entry which is preliminary data.</text>
</comment>
<proteinExistence type="predicted"/>
<gene>
    <name evidence="1" type="ORF">ATJ88_0365</name>
</gene>
<dbReference type="OrthoDB" id="3217377at2"/>
<reference evidence="1 2" key="1">
    <citation type="submission" date="2017-10" db="EMBL/GenBank/DDBJ databases">
        <title>Sequencing the genomes of 1000 actinobacteria strains.</title>
        <authorList>
            <person name="Klenk H.-P."/>
        </authorList>
    </citation>
    <scope>NUCLEOTIDE SEQUENCE [LARGE SCALE GENOMIC DNA]</scope>
    <source>
        <strain evidence="1 2">DSM 21863</strain>
    </source>
</reference>
<keyword evidence="2" id="KW-1185">Reference proteome</keyword>
<evidence type="ECO:0000313" key="2">
    <source>
        <dbReference type="Proteomes" id="UP000224130"/>
    </source>
</evidence>